<dbReference type="InterPro" id="IPR004276">
    <property type="entry name" value="GlycoTrans_28_N"/>
</dbReference>
<dbReference type="OrthoDB" id="5835829at2759"/>
<dbReference type="Proteomes" id="UP000751190">
    <property type="component" value="Unassembled WGS sequence"/>
</dbReference>
<dbReference type="AlphaFoldDB" id="A0A8J5XDN2"/>
<dbReference type="Pfam" id="PF03033">
    <property type="entry name" value="Glyco_transf_28"/>
    <property type="match status" value="1"/>
</dbReference>
<dbReference type="InterPro" id="IPR050426">
    <property type="entry name" value="Glycosyltransferase_28"/>
</dbReference>
<dbReference type="Gene3D" id="3.40.50.2000">
    <property type="entry name" value="Glycogen Phosphorylase B"/>
    <property type="match status" value="2"/>
</dbReference>
<gene>
    <name evidence="4" type="ORF">KFE25_013897</name>
</gene>
<dbReference type="PANTHER" id="PTHR48050">
    <property type="entry name" value="STEROL 3-BETA-GLUCOSYLTRANSFERASE"/>
    <property type="match status" value="1"/>
</dbReference>
<comment type="caution">
    <text evidence="4">The sequence shown here is derived from an EMBL/GenBank/DDBJ whole genome shotgun (WGS) entry which is preliminary data.</text>
</comment>
<dbReference type="InterPro" id="IPR010610">
    <property type="entry name" value="EryCIII-like_C"/>
</dbReference>
<dbReference type="InterPro" id="IPR002213">
    <property type="entry name" value="UDP_glucos_trans"/>
</dbReference>
<evidence type="ECO:0000313" key="4">
    <source>
        <dbReference type="EMBL" id="KAG8461878.1"/>
    </source>
</evidence>
<dbReference type="GO" id="GO:0005975">
    <property type="term" value="P:carbohydrate metabolic process"/>
    <property type="evidence" value="ECO:0007669"/>
    <property type="project" value="InterPro"/>
</dbReference>
<dbReference type="OMA" id="CIVHHAG"/>
<dbReference type="SUPFAM" id="SSF53756">
    <property type="entry name" value="UDP-Glycosyltransferase/glycogen phosphorylase"/>
    <property type="match status" value="1"/>
</dbReference>
<reference evidence="4" key="1">
    <citation type="submission" date="2021-05" db="EMBL/GenBank/DDBJ databases">
        <title>The genome of the haptophyte Pavlova lutheri (Diacronema luteri, Pavlovales) - a model for lipid biosynthesis in eukaryotic algae.</title>
        <authorList>
            <person name="Hulatt C.J."/>
            <person name="Posewitz M.C."/>
        </authorList>
    </citation>
    <scope>NUCLEOTIDE SEQUENCE</scope>
    <source>
        <strain evidence="4">NIVA-4/92</strain>
    </source>
</reference>
<evidence type="ECO:0000256" key="1">
    <source>
        <dbReference type="ARBA" id="ARBA00022679"/>
    </source>
</evidence>
<organism evidence="4 5">
    <name type="scientific">Diacronema lutheri</name>
    <name type="common">Unicellular marine alga</name>
    <name type="synonym">Monochrysis lutheri</name>
    <dbReference type="NCBI Taxonomy" id="2081491"/>
    <lineage>
        <taxon>Eukaryota</taxon>
        <taxon>Haptista</taxon>
        <taxon>Haptophyta</taxon>
        <taxon>Pavlovophyceae</taxon>
        <taxon>Pavlovales</taxon>
        <taxon>Pavlovaceae</taxon>
        <taxon>Diacronema</taxon>
    </lineage>
</organism>
<feature type="domain" description="Erythromycin biosynthesis protein CIII-like C-terminal" evidence="3">
    <location>
        <begin position="318"/>
        <end position="415"/>
    </location>
</feature>
<keyword evidence="5" id="KW-1185">Reference proteome</keyword>
<proteinExistence type="predicted"/>
<sequence>MERRKVAPRNVVLLAIGSRGDVQPSCVLGVALRARGHSVHMATQVRLKPLVDEFGLPWRRLEGDHSGVLHEPAAQVALREGSLFRLMRLTQAWERRFDKSKIFASFVAAVDGADVIIASALTVTEALCVAQARRAERGAVQPWRASLGLPPLQHGVLAEYARAAVPTLIAASELMCGPRGKAPSDFPAHVYVGGFLFAQSAERARAVPARAVACSGGGSGGGGACAAPAAEPRRDSGGADELLAFLTARAAPAAYFGFGSMPAPDSVELLRLVLGTCAAARCRALLVAGWTSLSTDAACVALVAEATAAGTLIVRQSVDHAAILPLCSAIVHHCGVGTFAAALRSGVPQVPSPFMLDQPYNAQLAVRLGVAPEVVPFDTKISAAKLARALRTILDEEGGGPLCERARAVAEQVRAESAHTVEHFVAAVEGAGLLTPSDV</sequence>
<dbReference type="PANTHER" id="PTHR48050:SF13">
    <property type="entry name" value="STEROL 3-BETA-GLUCOSYLTRANSFERASE UGT80A2"/>
    <property type="match status" value="1"/>
</dbReference>
<evidence type="ECO:0000313" key="5">
    <source>
        <dbReference type="Proteomes" id="UP000751190"/>
    </source>
</evidence>
<name>A0A8J5XDN2_DIALT</name>
<protein>
    <recommendedName>
        <fullName evidence="6">Glycosyltransferase family 28 N-terminal domain-containing protein</fullName>
    </recommendedName>
</protein>
<accession>A0A8J5XDN2</accession>
<dbReference type="GO" id="GO:0016906">
    <property type="term" value="F:sterol 3-beta-glucosyltransferase activity"/>
    <property type="evidence" value="ECO:0007669"/>
    <property type="project" value="UniProtKB-ARBA"/>
</dbReference>
<evidence type="ECO:0008006" key="6">
    <source>
        <dbReference type="Google" id="ProtNLM"/>
    </source>
</evidence>
<feature type="domain" description="Glycosyltransferase family 28 N-terminal" evidence="2">
    <location>
        <begin position="11"/>
        <end position="79"/>
    </location>
</feature>
<evidence type="ECO:0000259" key="3">
    <source>
        <dbReference type="Pfam" id="PF06722"/>
    </source>
</evidence>
<dbReference type="Pfam" id="PF06722">
    <property type="entry name" value="EryCIII-like_C"/>
    <property type="match status" value="1"/>
</dbReference>
<evidence type="ECO:0000259" key="2">
    <source>
        <dbReference type="Pfam" id="PF03033"/>
    </source>
</evidence>
<keyword evidence="1" id="KW-0808">Transferase</keyword>
<dbReference type="EMBL" id="JAGTXO010000023">
    <property type="protein sequence ID" value="KAG8461878.1"/>
    <property type="molecule type" value="Genomic_DNA"/>
</dbReference>
<dbReference type="CDD" id="cd03784">
    <property type="entry name" value="GT1_Gtf-like"/>
    <property type="match status" value="1"/>
</dbReference>